<keyword evidence="1" id="KW-0175">Coiled coil</keyword>
<dbReference type="EMBL" id="FPHG01000002">
    <property type="protein sequence ID" value="SFV50646.1"/>
    <property type="molecule type" value="Genomic_DNA"/>
</dbReference>
<reference evidence="2" key="1">
    <citation type="submission" date="2016-10" db="EMBL/GenBank/DDBJ databases">
        <authorList>
            <person name="de Groot N.N."/>
        </authorList>
    </citation>
    <scope>NUCLEOTIDE SEQUENCE</scope>
</reference>
<organism evidence="2">
    <name type="scientific">hydrothermal vent metagenome</name>
    <dbReference type="NCBI Taxonomy" id="652676"/>
    <lineage>
        <taxon>unclassified sequences</taxon>
        <taxon>metagenomes</taxon>
        <taxon>ecological metagenomes</taxon>
    </lineage>
</organism>
<sequence>MSNIRKELDGQIRKLVRPLKDDELLLSVLKIRLTKKEYKLLINNASNKDLNMNLESYEKLKSKLTKKLNQEKLKQELMI</sequence>
<gene>
    <name evidence="2" type="ORF">MNB_SV-9-298</name>
</gene>
<evidence type="ECO:0000313" key="2">
    <source>
        <dbReference type="EMBL" id="SFV50646.1"/>
    </source>
</evidence>
<protein>
    <submittedName>
        <fullName evidence="2">Uncharacterized protein</fullName>
    </submittedName>
</protein>
<proteinExistence type="predicted"/>
<feature type="coiled-coil region" evidence="1">
    <location>
        <begin position="47"/>
        <end position="74"/>
    </location>
</feature>
<accession>A0A1W1BAS5</accession>
<dbReference type="AlphaFoldDB" id="A0A1W1BAS5"/>
<evidence type="ECO:0000256" key="1">
    <source>
        <dbReference type="SAM" id="Coils"/>
    </source>
</evidence>
<name>A0A1W1BAS5_9ZZZZ</name>